<reference evidence="1 2" key="1">
    <citation type="journal article" date="2014" name="PLoS Genet.">
        <title>Phylogenetically driven sequencing of extremely halophilic archaea reveals strategies for static and dynamic osmo-response.</title>
        <authorList>
            <person name="Becker E.A."/>
            <person name="Seitzer P.M."/>
            <person name="Tritt A."/>
            <person name="Larsen D."/>
            <person name="Krusor M."/>
            <person name="Yao A.I."/>
            <person name="Wu D."/>
            <person name="Madern D."/>
            <person name="Eisen J.A."/>
            <person name="Darling A.E."/>
            <person name="Facciotti M.T."/>
        </authorList>
    </citation>
    <scope>NUCLEOTIDE SEQUENCE [LARGE SCALE GENOMIC DNA]</scope>
    <source>
        <strain evidence="1 2">DSM 18795</strain>
    </source>
</reference>
<accession>L9WM56</accession>
<evidence type="ECO:0000313" key="1">
    <source>
        <dbReference type="EMBL" id="ELY50550.1"/>
    </source>
</evidence>
<name>L9WM56_9EURY</name>
<dbReference type="EMBL" id="AOIA01000167">
    <property type="protein sequence ID" value="ELY50550.1"/>
    <property type="molecule type" value="Genomic_DNA"/>
</dbReference>
<dbReference type="AlphaFoldDB" id="L9WM56"/>
<comment type="caution">
    <text evidence="1">The sequence shown here is derived from an EMBL/GenBank/DDBJ whole genome shotgun (WGS) entry which is preliminary data.</text>
</comment>
<evidence type="ECO:0000313" key="2">
    <source>
        <dbReference type="Proteomes" id="UP000011531"/>
    </source>
</evidence>
<sequence length="94" mass="10267">MTRGYTVGDGLNPIELVRSSSLVRDLAFAIERGWPYCYARLEWSATIDPDAELPSTDTQCSRCGVRVEIDLEGDGLEATLDGSLSVLEVTTRGE</sequence>
<gene>
    <name evidence="1" type="ORF">C492_22282</name>
</gene>
<dbReference type="RefSeq" id="WP_008427557.1">
    <property type="nucleotide sequence ID" value="NZ_AOIA01000167.1"/>
</dbReference>
<keyword evidence="2" id="KW-1185">Reference proteome</keyword>
<proteinExistence type="predicted"/>
<organism evidence="1 2">
    <name type="scientific">Natronococcus jeotgali DSM 18795</name>
    <dbReference type="NCBI Taxonomy" id="1227498"/>
    <lineage>
        <taxon>Archaea</taxon>
        <taxon>Methanobacteriati</taxon>
        <taxon>Methanobacteriota</taxon>
        <taxon>Stenosarchaea group</taxon>
        <taxon>Halobacteria</taxon>
        <taxon>Halobacteriales</taxon>
        <taxon>Natrialbaceae</taxon>
        <taxon>Natronococcus</taxon>
    </lineage>
</organism>
<dbReference type="Proteomes" id="UP000011531">
    <property type="component" value="Unassembled WGS sequence"/>
</dbReference>
<protein>
    <submittedName>
        <fullName evidence="1">Uncharacterized protein</fullName>
    </submittedName>
</protein>